<proteinExistence type="predicted"/>
<dbReference type="Proteomes" id="UP000613512">
    <property type="component" value="Unassembled WGS sequence"/>
</dbReference>
<evidence type="ECO:0000256" key="3">
    <source>
        <dbReference type="ARBA" id="ARBA00022840"/>
    </source>
</evidence>
<dbReference type="Gene3D" id="3.40.50.20">
    <property type="match status" value="1"/>
</dbReference>
<comment type="caution">
    <text evidence="6">The sequence shown here is derived from an EMBL/GenBank/DDBJ whole genome shotgun (WGS) entry which is preliminary data.</text>
</comment>
<keyword evidence="7" id="KW-1185">Reference proteome</keyword>
<evidence type="ECO:0000256" key="1">
    <source>
        <dbReference type="ARBA" id="ARBA00022723"/>
    </source>
</evidence>
<dbReference type="Gene3D" id="3.30.1490.20">
    <property type="entry name" value="ATP-grasp fold, A domain"/>
    <property type="match status" value="1"/>
</dbReference>
<evidence type="ECO:0000256" key="4">
    <source>
        <dbReference type="PROSITE-ProRule" id="PRU00409"/>
    </source>
</evidence>
<dbReference type="GO" id="GO:0046872">
    <property type="term" value="F:metal ion binding"/>
    <property type="evidence" value="ECO:0007669"/>
    <property type="project" value="UniProtKB-KW"/>
</dbReference>
<dbReference type="InterPro" id="IPR013651">
    <property type="entry name" value="ATP-grasp_RimK-type"/>
</dbReference>
<feature type="domain" description="ATP-grasp" evidence="5">
    <location>
        <begin position="102"/>
        <end position="291"/>
    </location>
</feature>
<sequence>MNKFGWIIYNGNLPGNKFLDYAEMLHEAAAKQNSHTKIIKNNDLLSEFNTLGLHLISDMELPDYVIFTDKDIYLARQLELLGIPVYNNSIVIETSDDKIATYQILAQHKLPIPKTIVAPKVFYQREDKTLPNLHSIVNTLDFPLIIKEAFGSFGEQVYIIHTMEELESKVSELYGRPFMFQEFVSTSYGKDLRLQVVGNEVVAAMKRTAKDDFRANITAGGTMEKYEPSIKAKEIAIQAAKAIGADFCGVDLLFGEDGEYIICEINSNAHIRNLYECTGINAADAIVKHILAQL</sequence>
<reference evidence="6" key="2">
    <citation type="submission" date="2020-09" db="EMBL/GenBank/DDBJ databases">
        <authorList>
            <person name="Sun Q."/>
            <person name="Zhou Y."/>
        </authorList>
    </citation>
    <scope>NUCLEOTIDE SEQUENCE</scope>
    <source>
        <strain evidence="6">CGMCC 1.12408</strain>
    </source>
</reference>
<evidence type="ECO:0000313" key="6">
    <source>
        <dbReference type="EMBL" id="GGA85957.1"/>
    </source>
</evidence>
<keyword evidence="3 4" id="KW-0067">ATP-binding</keyword>
<dbReference type="PANTHER" id="PTHR21621">
    <property type="entry name" value="RIBOSOMAL PROTEIN S6 MODIFICATION PROTEIN"/>
    <property type="match status" value="1"/>
</dbReference>
<evidence type="ECO:0000313" key="7">
    <source>
        <dbReference type="Proteomes" id="UP000613512"/>
    </source>
</evidence>
<gene>
    <name evidence="6" type="ORF">GCM10008025_31130</name>
</gene>
<dbReference type="Pfam" id="PF08443">
    <property type="entry name" value="RimK"/>
    <property type="match status" value="1"/>
</dbReference>
<dbReference type="GO" id="GO:0005737">
    <property type="term" value="C:cytoplasm"/>
    <property type="evidence" value="ECO:0007669"/>
    <property type="project" value="TreeGrafter"/>
</dbReference>
<dbReference type="InterPro" id="IPR011761">
    <property type="entry name" value="ATP-grasp"/>
</dbReference>
<accession>A0A916S5V0</accession>
<dbReference type="SUPFAM" id="SSF56059">
    <property type="entry name" value="Glutathione synthetase ATP-binding domain-like"/>
    <property type="match status" value="1"/>
</dbReference>
<organism evidence="6 7">
    <name type="scientific">Ornithinibacillus halotolerans</name>
    <dbReference type="NCBI Taxonomy" id="1274357"/>
    <lineage>
        <taxon>Bacteria</taxon>
        <taxon>Bacillati</taxon>
        <taxon>Bacillota</taxon>
        <taxon>Bacilli</taxon>
        <taxon>Bacillales</taxon>
        <taxon>Bacillaceae</taxon>
        <taxon>Ornithinibacillus</taxon>
    </lineage>
</organism>
<evidence type="ECO:0000256" key="2">
    <source>
        <dbReference type="ARBA" id="ARBA00022741"/>
    </source>
</evidence>
<dbReference type="GO" id="GO:0005524">
    <property type="term" value="F:ATP binding"/>
    <property type="evidence" value="ECO:0007669"/>
    <property type="project" value="UniProtKB-UniRule"/>
</dbReference>
<protein>
    <recommendedName>
        <fullName evidence="5">ATP-grasp domain-containing protein</fullName>
    </recommendedName>
</protein>
<dbReference type="InterPro" id="IPR013815">
    <property type="entry name" value="ATP_grasp_subdomain_1"/>
</dbReference>
<dbReference type="NCBIfam" id="TIGR00768">
    <property type="entry name" value="rimK_fam"/>
    <property type="match status" value="1"/>
</dbReference>
<dbReference type="InterPro" id="IPR004666">
    <property type="entry name" value="Rp_bS6_RimK/Lys_biosynth_LsyX"/>
</dbReference>
<dbReference type="AlphaFoldDB" id="A0A916S5V0"/>
<keyword evidence="1" id="KW-0479">Metal-binding</keyword>
<evidence type="ECO:0000259" key="5">
    <source>
        <dbReference type="PROSITE" id="PS50975"/>
    </source>
</evidence>
<dbReference type="Gene3D" id="3.30.470.20">
    <property type="entry name" value="ATP-grasp fold, B domain"/>
    <property type="match status" value="1"/>
</dbReference>
<name>A0A916S5V0_9BACI</name>
<dbReference type="GO" id="GO:0009432">
    <property type="term" value="P:SOS response"/>
    <property type="evidence" value="ECO:0007669"/>
    <property type="project" value="TreeGrafter"/>
</dbReference>
<dbReference type="RefSeq" id="WP_188385603.1">
    <property type="nucleotide sequence ID" value="NZ_BMEY01000019.1"/>
</dbReference>
<dbReference type="EMBL" id="BMEY01000019">
    <property type="protein sequence ID" value="GGA85957.1"/>
    <property type="molecule type" value="Genomic_DNA"/>
</dbReference>
<dbReference type="PROSITE" id="PS50975">
    <property type="entry name" value="ATP_GRASP"/>
    <property type="match status" value="1"/>
</dbReference>
<keyword evidence="2 4" id="KW-0547">Nucleotide-binding</keyword>
<dbReference type="PANTHER" id="PTHR21621:SF0">
    <property type="entry name" value="BETA-CITRYLGLUTAMATE SYNTHASE B-RELATED"/>
    <property type="match status" value="1"/>
</dbReference>
<reference evidence="6" key="1">
    <citation type="journal article" date="2014" name="Int. J. Syst. Evol. Microbiol.">
        <title>Complete genome sequence of Corynebacterium casei LMG S-19264T (=DSM 44701T), isolated from a smear-ripened cheese.</title>
        <authorList>
            <consortium name="US DOE Joint Genome Institute (JGI-PGF)"/>
            <person name="Walter F."/>
            <person name="Albersmeier A."/>
            <person name="Kalinowski J."/>
            <person name="Ruckert C."/>
        </authorList>
    </citation>
    <scope>NUCLEOTIDE SEQUENCE</scope>
    <source>
        <strain evidence="6">CGMCC 1.12408</strain>
    </source>
</reference>
<dbReference type="GO" id="GO:0018169">
    <property type="term" value="F:ribosomal S6-glutamic acid ligase activity"/>
    <property type="evidence" value="ECO:0007669"/>
    <property type="project" value="TreeGrafter"/>
</dbReference>